<keyword evidence="2" id="KW-1185">Reference proteome</keyword>
<organism evidence="1 2">
    <name type="scientific">Steinernema carpocapsae</name>
    <name type="common">Entomopathogenic nematode</name>
    <dbReference type="NCBI Taxonomy" id="34508"/>
    <lineage>
        <taxon>Eukaryota</taxon>
        <taxon>Metazoa</taxon>
        <taxon>Ecdysozoa</taxon>
        <taxon>Nematoda</taxon>
        <taxon>Chromadorea</taxon>
        <taxon>Rhabditida</taxon>
        <taxon>Tylenchina</taxon>
        <taxon>Panagrolaimomorpha</taxon>
        <taxon>Strongyloidoidea</taxon>
        <taxon>Steinernematidae</taxon>
        <taxon>Steinernema</taxon>
    </lineage>
</organism>
<gene>
    <name evidence="1" type="ORF">L596_010205</name>
</gene>
<sequence length="89" mass="9915">MDLLTIDLSILTSTKDRSRTCRDPCRLHSSNSTVRLLSSSEDLLLTSLRLTTTLLTQDPKHLLLNDLPRLRTVALLAPLLQASFLPTTT</sequence>
<dbReference type="EMBL" id="AZBU02000002">
    <property type="protein sequence ID" value="TKR96143.1"/>
    <property type="molecule type" value="Genomic_DNA"/>
</dbReference>
<protein>
    <submittedName>
        <fullName evidence="1">Uncharacterized protein</fullName>
    </submittedName>
</protein>
<name>A0A4U5PI41_STECR</name>
<evidence type="ECO:0000313" key="1">
    <source>
        <dbReference type="EMBL" id="TKR96143.1"/>
    </source>
</evidence>
<reference evidence="1 2" key="2">
    <citation type="journal article" date="2019" name="G3 (Bethesda)">
        <title>Hybrid Assembly of the Genome of the Entomopathogenic Nematode Steinernema carpocapsae Identifies the X-Chromosome.</title>
        <authorList>
            <person name="Serra L."/>
            <person name="Macchietto M."/>
            <person name="Macias-Munoz A."/>
            <person name="McGill C.J."/>
            <person name="Rodriguez I.M."/>
            <person name="Rodriguez B."/>
            <person name="Murad R."/>
            <person name="Mortazavi A."/>
        </authorList>
    </citation>
    <scope>NUCLEOTIDE SEQUENCE [LARGE SCALE GENOMIC DNA]</scope>
    <source>
        <strain evidence="1 2">ALL</strain>
    </source>
</reference>
<reference evidence="1 2" key="1">
    <citation type="journal article" date="2015" name="Genome Biol.">
        <title>Comparative genomics of Steinernema reveals deeply conserved gene regulatory networks.</title>
        <authorList>
            <person name="Dillman A.R."/>
            <person name="Macchietto M."/>
            <person name="Porter C.F."/>
            <person name="Rogers A."/>
            <person name="Williams B."/>
            <person name="Antoshechkin I."/>
            <person name="Lee M.M."/>
            <person name="Goodwin Z."/>
            <person name="Lu X."/>
            <person name="Lewis E.E."/>
            <person name="Goodrich-Blair H."/>
            <person name="Stock S.P."/>
            <person name="Adams B.J."/>
            <person name="Sternberg P.W."/>
            <person name="Mortazavi A."/>
        </authorList>
    </citation>
    <scope>NUCLEOTIDE SEQUENCE [LARGE SCALE GENOMIC DNA]</scope>
    <source>
        <strain evidence="1 2">ALL</strain>
    </source>
</reference>
<evidence type="ECO:0000313" key="2">
    <source>
        <dbReference type="Proteomes" id="UP000298663"/>
    </source>
</evidence>
<dbReference type="Proteomes" id="UP000298663">
    <property type="component" value="Unassembled WGS sequence"/>
</dbReference>
<comment type="caution">
    <text evidence="1">The sequence shown here is derived from an EMBL/GenBank/DDBJ whole genome shotgun (WGS) entry which is preliminary data.</text>
</comment>
<dbReference type="AlphaFoldDB" id="A0A4U5PI41"/>
<proteinExistence type="predicted"/>
<accession>A0A4U5PI41</accession>